<dbReference type="PROSITE" id="PS51318">
    <property type="entry name" value="TAT"/>
    <property type="match status" value="1"/>
</dbReference>
<dbReference type="EMBL" id="WNKZ01000018">
    <property type="protein sequence ID" value="MTV52866.1"/>
    <property type="molecule type" value="Genomic_DNA"/>
</dbReference>
<dbReference type="Gene3D" id="3.90.1170.50">
    <property type="entry name" value="Aldehyde oxidase/xanthine dehydrogenase, a/b hammerhead"/>
    <property type="match status" value="1"/>
</dbReference>
<dbReference type="SUPFAM" id="SSF54665">
    <property type="entry name" value="CO dehydrogenase molybdoprotein N-domain-like"/>
    <property type="match status" value="1"/>
</dbReference>
<dbReference type="PANTHER" id="PTHR47495">
    <property type="entry name" value="ALDEHYDE DEHYDROGENASE"/>
    <property type="match status" value="1"/>
</dbReference>
<keyword evidence="1" id="KW-0812">Transmembrane</keyword>
<dbReference type="InterPro" id="IPR052516">
    <property type="entry name" value="N-heterocyclic_Hydroxylase"/>
</dbReference>
<dbReference type="GO" id="GO:0016491">
    <property type="term" value="F:oxidoreductase activity"/>
    <property type="evidence" value="ECO:0007669"/>
    <property type="project" value="InterPro"/>
</dbReference>
<dbReference type="InterPro" id="IPR006311">
    <property type="entry name" value="TAT_signal"/>
</dbReference>
<keyword evidence="1" id="KW-1133">Transmembrane helix</keyword>
<dbReference type="InterPro" id="IPR012368">
    <property type="entry name" value="OxRdtase_Mopterin-bd_su_IorB"/>
</dbReference>
<dbReference type="InterPro" id="IPR046867">
    <property type="entry name" value="AldOxase/xan_DH_MoCoBD2"/>
</dbReference>
<comment type="caution">
    <text evidence="4">The sequence shown here is derived from an EMBL/GenBank/DDBJ whole genome shotgun (WGS) entry which is preliminary data.</text>
</comment>
<proteinExistence type="predicted"/>
<dbReference type="Pfam" id="PF02738">
    <property type="entry name" value="MoCoBD_1"/>
    <property type="match status" value="1"/>
</dbReference>
<dbReference type="Gene3D" id="3.30.365.10">
    <property type="entry name" value="Aldehyde oxidase/xanthine dehydrogenase, molybdopterin binding domain"/>
    <property type="match status" value="4"/>
</dbReference>
<dbReference type="Proteomes" id="UP000430634">
    <property type="component" value="Unassembled WGS sequence"/>
</dbReference>
<name>A0A6I3SWE9_9BURK</name>
<keyword evidence="1" id="KW-0472">Membrane</keyword>
<gene>
    <name evidence="3" type="ORF">GCM10011572_25630</name>
    <name evidence="4" type="ORF">GM672_09000</name>
</gene>
<feature type="domain" description="Aldehyde oxidase/xanthine dehydrogenase a/b hammerhead" evidence="2">
    <location>
        <begin position="252"/>
        <end position="340"/>
    </location>
</feature>
<evidence type="ECO:0000313" key="4">
    <source>
        <dbReference type="EMBL" id="MTV52866.1"/>
    </source>
</evidence>
<reference evidence="6" key="2">
    <citation type="journal article" date="2019" name="Int. J. Syst. Evol. Microbiol.">
        <title>The Global Catalogue of Microorganisms (GCM) 10K type strain sequencing project: providing services to taxonomists for standard genome sequencing and annotation.</title>
        <authorList>
            <consortium name="The Broad Institute Genomics Platform"/>
            <consortium name="The Broad Institute Genome Sequencing Center for Infectious Disease"/>
            <person name="Wu L."/>
            <person name="Ma J."/>
        </authorList>
    </citation>
    <scope>NUCLEOTIDE SEQUENCE [LARGE SCALE GENOMIC DNA]</scope>
    <source>
        <strain evidence="6">CGMCC 1.15931</strain>
    </source>
</reference>
<reference evidence="4 5" key="3">
    <citation type="submission" date="2019-11" db="EMBL/GenBank/DDBJ databases">
        <title>Type strains purchased from KCTC, JCM and DSMZ.</title>
        <authorList>
            <person name="Lu H."/>
        </authorList>
    </citation>
    <scope>NUCLEOTIDE SEQUENCE [LARGE SCALE GENOMIC DNA]</scope>
    <source>
        <strain evidence="4 5">KCTC 52429</strain>
    </source>
</reference>
<dbReference type="InterPro" id="IPR036856">
    <property type="entry name" value="Ald_Oxase/Xan_DH_a/b_sf"/>
</dbReference>
<dbReference type="PANTHER" id="PTHR47495:SF2">
    <property type="entry name" value="ALDEHYDE DEHYDROGENASE"/>
    <property type="match status" value="1"/>
</dbReference>
<dbReference type="AlphaFoldDB" id="A0A6I3SWE9"/>
<reference evidence="3" key="1">
    <citation type="journal article" date="2014" name="Int. J. Syst. Evol. Microbiol.">
        <title>Complete genome of a new Firmicutes species belonging to the dominant human colonic microbiota ('Ruminococcus bicirculans') reveals two chromosomes and a selective capacity to utilize plant glucans.</title>
        <authorList>
            <consortium name="NISC Comparative Sequencing Program"/>
            <person name="Wegmann U."/>
            <person name="Louis P."/>
            <person name="Goesmann A."/>
            <person name="Henrissat B."/>
            <person name="Duncan S.H."/>
            <person name="Flint H.J."/>
        </authorList>
    </citation>
    <scope>NUCLEOTIDE SEQUENCE</scope>
    <source>
        <strain evidence="3">CGMCC 1.15931</strain>
    </source>
</reference>
<evidence type="ECO:0000313" key="3">
    <source>
        <dbReference type="EMBL" id="GGC02551.1"/>
    </source>
</evidence>
<organism evidence="4 5">
    <name type="scientific">Pseudoduganella buxea</name>
    <dbReference type="NCBI Taxonomy" id="1949069"/>
    <lineage>
        <taxon>Bacteria</taxon>
        <taxon>Pseudomonadati</taxon>
        <taxon>Pseudomonadota</taxon>
        <taxon>Betaproteobacteria</taxon>
        <taxon>Burkholderiales</taxon>
        <taxon>Oxalobacteraceae</taxon>
        <taxon>Telluria group</taxon>
        <taxon>Pseudoduganella</taxon>
    </lineage>
</organism>
<evidence type="ECO:0000259" key="2">
    <source>
        <dbReference type="SMART" id="SM01008"/>
    </source>
</evidence>
<dbReference type="Proteomes" id="UP000622638">
    <property type="component" value="Unassembled WGS sequence"/>
</dbReference>
<keyword evidence="6" id="KW-1185">Reference proteome</keyword>
<dbReference type="InterPro" id="IPR037165">
    <property type="entry name" value="AldOxase/xan_DH_Mopterin-bd_sf"/>
</dbReference>
<sequence length="764" mass="80088">MNDLEHVKPAAAPKKPARRRFLLSGAGLAGALLVGWGVTPPRQRLMAQAPLPVQDGAVALNGWVAIAPDNTVSVVVPRAEMGQGVSTALPMLVAEELDVPLASVRILQAPIDKIYANVAVMRENLPFHPDDTGNTRAVTQWALAKVARELGINLTGGSSSVKDLWLPMREAGATARGLLIAAASSTWQVPPGQVRTQDGHLFHDASGRKASYGSFAAAAAQATPVEVPLKAPHAFRLIGHAAPRRDSRIKVDGSARFGIDARPEGMVYAALRMSPTIGGTIAGVSPVPVLAMPGVLSVIDFSGALEGQTGAQAGVAVVAHTFWQARQAAAALSIRWDEGPHAALSTATLFEQMAAALDGDDEHVYHSRGDIAAAHEGAKVIRAEYRAPLLAHAAMEPVNCTAQVSGGKVRLWLSTQVPTIAVDIAAKVAGVAVADVELHEHLIGGGFGRRLEVDMVAQAVAIALQCQGRPVQVIWSREDDIMHDVYRPAALARLEGTLDGTGTIRSWSSRGASGALGHQFVRRNLGLPAAGPDKTTVEGGYDMQYAIAHQRIAHSAIDSAVPLGNWRSVGHSQNAFFKESFVDELAHAAGKDPVALRRDMLAGHPRQLAVLDAAVRRAGSAPPGRAHGVALHQSYGSIVAQVAEVSVEGGEIRVHRVVCAIDCGIAVNPNLVAQQMESSVIFGLSAALAGEITVTGGKIDQGNFGDYPVLRMPQAPRVETVISLSSEPPEGVGEPGVPPVAPAVANAVFKLTGQRLRSLPLRLS</sequence>
<dbReference type="PIRSF" id="PIRSF036389">
    <property type="entry name" value="IOR_B"/>
    <property type="match status" value="1"/>
</dbReference>
<evidence type="ECO:0000313" key="6">
    <source>
        <dbReference type="Proteomes" id="UP000622638"/>
    </source>
</evidence>
<feature type="transmembrane region" description="Helical" evidence="1">
    <location>
        <begin position="21"/>
        <end position="38"/>
    </location>
</feature>
<dbReference type="Pfam" id="PF20256">
    <property type="entry name" value="MoCoBD_2"/>
    <property type="match status" value="2"/>
</dbReference>
<evidence type="ECO:0000256" key="1">
    <source>
        <dbReference type="SAM" id="Phobius"/>
    </source>
</evidence>
<dbReference type="InterPro" id="IPR000674">
    <property type="entry name" value="Ald_Oxase/Xan_DH_a/b"/>
</dbReference>
<protein>
    <submittedName>
        <fullName evidence="3">Aldehyde dehydrogenase</fullName>
    </submittedName>
    <submittedName>
        <fullName evidence="4">Molybdopterin-dependent oxidoreductase</fullName>
    </submittedName>
</protein>
<dbReference type="SMART" id="SM01008">
    <property type="entry name" value="Ald_Xan_dh_C"/>
    <property type="match status" value="1"/>
</dbReference>
<dbReference type="InterPro" id="IPR008274">
    <property type="entry name" value="AldOxase/xan_DH_MoCoBD1"/>
</dbReference>
<reference evidence="3" key="4">
    <citation type="submission" date="2024-05" db="EMBL/GenBank/DDBJ databases">
        <authorList>
            <person name="Sun Q."/>
            <person name="Zhou Y."/>
        </authorList>
    </citation>
    <scope>NUCLEOTIDE SEQUENCE</scope>
    <source>
        <strain evidence="3">CGMCC 1.15931</strain>
    </source>
</reference>
<dbReference type="OrthoDB" id="6073217at2"/>
<dbReference type="SUPFAM" id="SSF56003">
    <property type="entry name" value="Molybdenum cofactor-binding domain"/>
    <property type="match status" value="2"/>
</dbReference>
<dbReference type="RefSeq" id="WP_155470192.1">
    <property type="nucleotide sequence ID" value="NZ_BMKG01000009.1"/>
</dbReference>
<dbReference type="EMBL" id="BMKG01000009">
    <property type="protein sequence ID" value="GGC02551.1"/>
    <property type="molecule type" value="Genomic_DNA"/>
</dbReference>
<accession>A0A6I3SWE9</accession>
<evidence type="ECO:0000313" key="5">
    <source>
        <dbReference type="Proteomes" id="UP000430634"/>
    </source>
</evidence>